<evidence type="ECO:0000313" key="2">
    <source>
        <dbReference type="Proteomes" id="UP000036313"/>
    </source>
</evidence>
<proteinExistence type="predicted"/>
<evidence type="ECO:0000313" key="1">
    <source>
        <dbReference type="EMBL" id="KMO69277.1"/>
    </source>
</evidence>
<gene>
    <name evidence="1" type="primary">rsmA_2</name>
    <name evidence="1" type="ORF">MOBUDSM44075_04702</name>
</gene>
<accession>A0A0J6VI59</accession>
<dbReference type="PATRIC" id="fig|1807.14.peg.4733"/>
<name>A0A0J6VI59_9MYCO</name>
<reference evidence="1 2" key="1">
    <citation type="journal article" date="2015" name="Genome Biol. Evol.">
        <title>Characterization of Three Mycobacterium spp. with Potential Use in Bioremediation by Genome Sequencing and Comparative Genomics.</title>
        <authorList>
            <person name="Das S."/>
            <person name="Pettersson B.M."/>
            <person name="Behra P.R."/>
            <person name="Ramesh M."/>
            <person name="Dasgupta S."/>
            <person name="Bhattacharya A."/>
            <person name="Kirsebom L.A."/>
        </authorList>
    </citation>
    <scope>NUCLEOTIDE SEQUENCE [LARGE SCALE GENOMIC DNA]</scope>
    <source>
        <strain evidence="1 2">DSM 44075</strain>
    </source>
</reference>
<organism evidence="1 2">
    <name type="scientific">Mycolicibacterium obuense</name>
    <dbReference type="NCBI Taxonomy" id="1807"/>
    <lineage>
        <taxon>Bacteria</taxon>
        <taxon>Bacillati</taxon>
        <taxon>Actinomycetota</taxon>
        <taxon>Actinomycetes</taxon>
        <taxon>Mycobacteriales</taxon>
        <taxon>Mycobacteriaceae</taxon>
        <taxon>Mycolicibacterium</taxon>
    </lineage>
</organism>
<protein>
    <submittedName>
        <fullName evidence="1">Anti-sigma-M factor RsmA</fullName>
    </submittedName>
</protein>
<sequence length="88" mass="9244">MGDDLEPVAPELVADLQAGLLDDDTAAAVRRRVRTDPEAAQMLAALDTVRRELSRLGAEPASAPAVPAEITARIGAALRTAEPPSKHH</sequence>
<dbReference type="Proteomes" id="UP000036313">
    <property type="component" value="Unassembled WGS sequence"/>
</dbReference>
<dbReference type="EMBL" id="JYNU01000057">
    <property type="protein sequence ID" value="KMO69277.1"/>
    <property type="molecule type" value="Genomic_DNA"/>
</dbReference>
<dbReference type="AlphaFoldDB" id="A0A0J6VI59"/>
<comment type="caution">
    <text evidence="1">The sequence shown here is derived from an EMBL/GenBank/DDBJ whole genome shotgun (WGS) entry which is preliminary data.</text>
</comment>